<feature type="transmembrane region" description="Helical" evidence="1">
    <location>
        <begin position="37"/>
        <end position="55"/>
    </location>
</feature>
<dbReference type="Proteomes" id="UP000242949">
    <property type="component" value="Unassembled WGS sequence"/>
</dbReference>
<sequence>MERLIILIPAIAFLILLFYAGFFLLENVFNLSKEVSSVIAGAISGIILLTVSTTTLENPPYFLLTLFFVFLLITFYQQIKKSKSRNENDSIQK</sequence>
<organism evidence="2 3">
    <name type="scientific">Pelagirhabdus alkalitolerans</name>
    <dbReference type="NCBI Taxonomy" id="1612202"/>
    <lineage>
        <taxon>Bacteria</taxon>
        <taxon>Bacillati</taxon>
        <taxon>Bacillota</taxon>
        <taxon>Bacilli</taxon>
        <taxon>Bacillales</taxon>
        <taxon>Bacillaceae</taxon>
        <taxon>Pelagirhabdus</taxon>
    </lineage>
</organism>
<gene>
    <name evidence="2" type="ORF">SAMN05421734_105187</name>
</gene>
<reference evidence="3" key="1">
    <citation type="submission" date="2016-09" db="EMBL/GenBank/DDBJ databases">
        <authorList>
            <person name="Varghese N."/>
            <person name="Submissions S."/>
        </authorList>
    </citation>
    <scope>NUCLEOTIDE SEQUENCE [LARGE SCALE GENOMIC DNA]</scope>
    <source>
        <strain evidence="3">S5</strain>
    </source>
</reference>
<evidence type="ECO:0000313" key="3">
    <source>
        <dbReference type="Proteomes" id="UP000242949"/>
    </source>
</evidence>
<feature type="transmembrane region" description="Helical" evidence="1">
    <location>
        <begin position="61"/>
        <end position="79"/>
    </location>
</feature>
<keyword evidence="1" id="KW-0472">Membrane</keyword>
<dbReference type="AlphaFoldDB" id="A0A1G6JZG2"/>
<protein>
    <submittedName>
        <fullName evidence="2">Uncharacterized protein</fullName>
    </submittedName>
</protein>
<evidence type="ECO:0000256" key="1">
    <source>
        <dbReference type="SAM" id="Phobius"/>
    </source>
</evidence>
<evidence type="ECO:0000313" key="2">
    <source>
        <dbReference type="EMBL" id="SDC23775.1"/>
    </source>
</evidence>
<feature type="transmembrane region" description="Helical" evidence="1">
    <location>
        <begin position="6"/>
        <end position="25"/>
    </location>
</feature>
<dbReference type="RefSeq" id="WP_090795674.1">
    <property type="nucleotide sequence ID" value="NZ_FMYI01000005.1"/>
</dbReference>
<keyword evidence="3" id="KW-1185">Reference proteome</keyword>
<accession>A0A1G6JZG2</accession>
<name>A0A1G6JZG2_9BACI</name>
<keyword evidence="1" id="KW-1133">Transmembrane helix</keyword>
<proteinExistence type="predicted"/>
<dbReference type="EMBL" id="FMYI01000005">
    <property type="protein sequence ID" value="SDC23775.1"/>
    <property type="molecule type" value="Genomic_DNA"/>
</dbReference>
<keyword evidence="1" id="KW-0812">Transmembrane</keyword>